<dbReference type="Pfam" id="PF22973">
    <property type="entry name" value="GWD1_pHisD"/>
    <property type="match status" value="1"/>
</dbReference>
<dbReference type="GO" id="GO:0050521">
    <property type="term" value="F:alpha-glucan, water dikinase activity"/>
    <property type="evidence" value="ECO:0007669"/>
    <property type="project" value="EnsemblPlants"/>
</dbReference>
<evidence type="ECO:0000256" key="5">
    <source>
        <dbReference type="ARBA" id="ARBA00022723"/>
    </source>
</evidence>
<dbReference type="InterPro" id="IPR056301">
    <property type="entry name" value="GWD-like_N_Ig"/>
</dbReference>
<feature type="domain" description="Alpha-glucan water dikinase-like N-terminal Ig-like" evidence="14">
    <location>
        <begin position="605"/>
        <end position="723"/>
    </location>
</feature>
<feature type="domain" description="Alpha-glucan water dikinase phosphohistidine-like" evidence="13">
    <location>
        <begin position="1129"/>
        <end position="1242"/>
    </location>
</feature>
<evidence type="ECO:0000259" key="15">
    <source>
        <dbReference type="Pfam" id="PF23229"/>
    </source>
</evidence>
<evidence type="ECO:0000313" key="17">
    <source>
        <dbReference type="Proteomes" id="UP000265515"/>
    </source>
</evidence>
<dbReference type="GO" id="GO:0003729">
    <property type="term" value="F:mRNA binding"/>
    <property type="evidence" value="ECO:0007669"/>
    <property type="project" value="EnsemblPlants"/>
</dbReference>
<evidence type="ECO:0000259" key="13">
    <source>
        <dbReference type="Pfam" id="PF22973"/>
    </source>
</evidence>
<dbReference type="InterPro" id="IPR055495">
    <property type="entry name" value="CWD_DUF7067"/>
</dbReference>
<feature type="domain" description="DUF7067" evidence="15">
    <location>
        <begin position="455"/>
        <end position="510"/>
    </location>
</feature>
<comment type="cofactor">
    <cofactor evidence="1">
        <name>Mg(2+)</name>
        <dbReference type="ChEBI" id="CHEBI:18420"/>
    </cofactor>
</comment>
<comment type="caution">
    <text evidence="16">The sequence shown here is derived from an EMBL/GenBank/DDBJ whole genome shotgun (WGS) entry which is preliminary data.</text>
</comment>
<dbReference type="EMBL" id="BFEA01000041">
    <property type="protein sequence ID" value="GBG63702.1"/>
    <property type="molecule type" value="Genomic_DNA"/>
</dbReference>
<evidence type="ECO:0000256" key="6">
    <source>
        <dbReference type="ARBA" id="ARBA00022741"/>
    </source>
</evidence>
<evidence type="ECO:0000256" key="9">
    <source>
        <dbReference type="ARBA" id="ARBA00022842"/>
    </source>
</evidence>
<evidence type="ECO:0000256" key="4">
    <source>
        <dbReference type="ARBA" id="ARBA00022679"/>
    </source>
</evidence>
<evidence type="ECO:0000256" key="11">
    <source>
        <dbReference type="SAM" id="MobiDB-lite"/>
    </source>
</evidence>
<feature type="compositionally biased region" description="Low complexity" evidence="11">
    <location>
        <begin position="1"/>
        <end position="15"/>
    </location>
</feature>
<protein>
    <submittedName>
        <fullName evidence="16">Uncharacterized protein</fullName>
    </submittedName>
</protein>
<dbReference type="Pfam" id="PF01326">
    <property type="entry name" value="PPDK_N"/>
    <property type="match status" value="1"/>
</dbReference>
<dbReference type="GO" id="GO:0009610">
    <property type="term" value="P:response to symbiotic fungus"/>
    <property type="evidence" value="ECO:0007669"/>
    <property type="project" value="EnsemblPlants"/>
</dbReference>
<dbReference type="GO" id="GO:0046872">
    <property type="term" value="F:metal ion binding"/>
    <property type="evidence" value="ECO:0007669"/>
    <property type="project" value="UniProtKB-KW"/>
</dbReference>
<dbReference type="InterPro" id="IPR002192">
    <property type="entry name" value="PPDK_AMP/ATP-bd"/>
</dbReference>
<evidence type="ECO:0000256" key="3">
    <source>
        <dbReference type="ARBA" id="ARBA00011738"/>
    </source>
</evidence>
<evidence type="ECO:0000313" key="16">
    <source>
        <dbReference type="EMBL" id="GBG63702.1"/>
    </source>
</evidence>
<feature type="region of interest" description="Disordered" evidence="11">
    <location>
        <begin position="515"/>
        <end position="537"/>
    </location>
</feature>
<dbReference type="GO" id="GO:0005983">
    <property type="term" value="P:starch catabolic process"/>
    <property type="evidence" value="ECO:0007669"/>
    <property type="project" value="EnsemblPlants"/>
</dbReference>
<dbReference type="Gene3D" id="3.30.470.20">
    <property type="entry name" value="ATP-grasp fold, B domain"/>
    <property type="match status" value="1"/>
</dbReference>
<dbReference type="InterPro" id="IPR013815">
    <property type="entry name" value="ATP_grasp_subdomain_1"/>
</dbReference>
<dbReference type="OMA" id="IFVWIRF"/>
<dbReference type="Proteomes" id="UP000265515">
    <property type="component" value="Unassembled WGS sequence"/>
</dbReference>
<keyword evidence="8" id="KW-0067">ATP-binding</keyword>
<keyword evidence="4" id="KW-0808">Transferase</keyword>
<evidence type="ECO:0000256" key="1">
    <source>
        <dbReference type="ARBA" id="ARBA00001946"/>
    </source>
</evidence>
<name>A0A388K0X8_CHABU</name>
<keyword evidence="9" id="KW-0460">Magnesium</keyword>
<dbReference type="Pfam" id="PF23229">
    <property type="entry name" value="DUF7067"/>
    <property type="match status" value="2"/>
</dbReference>
<keyword evidence="7" id="KW-0418">Kinase</keyword>
<keyword evidence="10" id="KW-0119">Carbohydrate metabolism</keyword>
<dbReference type="GO" id="GO:0009631">
    <property type="term" value="P:cold acclimation"/>
    <property type="evidence" value="ECO:0007669"/>
    <property type="project" value="EnsemblPlants"/>
</dbReference>
<feature type="domain" description="Alpha-glucan water dikinase-like N-terminal Ig-like" evidence="14">
    <location>
        <begin position="239"/>
        <end position="361"/>
    </location>
</feature>
<feature type="region of interest" description="Disordered" evidence="11">
    <location>
        <begin position="1"/>
        <end position="46"/>
    </location>
</feature>
<evidence type="ECO:0000259" key="12">
    <source>
        <dbReference type="Pfam" id="PF01326"/>
    </source>
</evidence>
<feature type="region of interest" description="Disordered" evidence="11">
    <location>
        <begin position="64"/>
        <end position="90"/>
    </location>
</feature>
<gene>
    <name evidence="16" type="ORF">CBR_g39013</name>
</gene>
<comment type="similarity">
    <text evidence="2">Belongs to the PEP-utilizing enzyme family.</text>
</comment>
<dbReference type="PANTHER" id="PTHR46999">
    <property type="entry name" value="ALPHA-GLUCAN WATER DIKINASE 1, CHLOROPLASTIC-RELATED"/>
    <property type="match status" value="1"/>
</dbReference>
<dbReference type="Gene3D" id="3.30.1490.20">
    <property type="entry name" value="ATP-grasp fold, A domain"/>
    <property type="match status" value="1"/>
</dbReference>
<feature type="domain" description="DUF7067" evidence="15">
    <location>
        <begin position="375"/>
        <end position="428"/>
    </location>
</feature>
<keyword evidence="5" id="KW-0479">Metal-binding</keyword>
<sequence>MHAAAAPTCPSALATHHSDDLTTNVRHPPSSSVTSTGNQRSVTAHRGTGGCCYSQGGFQGRRGNARASALVDEGAGGRSEASGRRRAASQGRDGAVFVAAGGRVAHVAQGACARQQLNPGGREAVAAATRLSCESNYCVSWATASHPRSLSPSPAFRCGQSPRCASSGFSSLSSSVCDGRWGISGSLRSSFLRGSDAARSCQHLFLRDRAENMVHVQSDFRMRAMVTTGSPAQGQQTRATFVLDGHGELEVLSSSASDGKGAHIEFKISGWPLVEAPVLLHWGATKEGQNVWVLPPESQLPRGTRNYKERALQTPFKRSGDKAILALDFPDASAYSGIEFLLKDDSKNHWYKFNGGNFRVAIPGRKSNQVVQVPDDLVSVQAYLRWEKNGRQNYSAEQQQREYEIARSELENEVRMGMTIEQLARKLLGPGADTGRSTKGSARTYEERSVAQVPEDLVQIQAFLRWERAGKPNYSLEKQQSEYQEARRDLEAAVAKGNMSIDALRHQLVKGDGIAMSNKPDSGTTAPPLGRKGGSRRIQRKNWNLDEIVNRHAKRVVRKTDDEEAAEVLKGPPGPVGELSPLDLGAQVMEGADQGVVVLKKTHVLPPGSKLLILVTNHGGEVRVHIASDSQEELILHWGMTKDKMKVWKTPPTGLRPEGTFETAGGSCETHFKRGFAGDLSLQSVELVIPEAEASDYTGLSFVVRRGSEWFKDKNFADFHAPLAPPSSVAQHVSDGKGTCKWLLDQIADSESDAERSLMHRFNLAAGFLQAAKSEGELALAAVFIWLRFMATRQLIWNKNYNVKPRELSAAQDRLTDGLQQLFVEQPHFRELARMMLSTVGRGGQGDVGQRIRDEILVIQQNNSCKGGMMEEWHQKLHNNTTPDDVVICQALIDFINSGFQMDAYWKTLNSNGVTRERLASFDRPIVSEPRFSRDQANGLVRDLSSYMKTLKAVHSGADLESAIAVALGYKLEGCRVAKTVEIQPIGGLPRDLNPLLEYVLANHDSKDVVSLLEALVEARREIRPSLLKASNRLKDIIYLDLALDSAVRTAVERGMENVHNVGAADVIYLVALVLENLCLSTDDNLELVYCLKIDIFAEEVVRAGSAASLSILLNRLNPMLRAAADMGSWQIISPHEARGFVEVVDALGPVQHKEYGRPTVLLAGRVMGEEEIPSGVVALLTPDMPDILSHVSVRARNGKVCFATCFDRNTFSDLQALKDRAVRVAPKSSADLEYSEIAADEVRSVTTGGDDESDVENGFYPDAKGINIEKKKFLGRFAISADEFTSELVGAKSRNIVGLRGKLPSWIKLPNSVALPFGVFEKVLSDKINKDVAKEIEALSKELHAGDLSKLKEIRKAVLGLKPPQELVTELREKMISSGMPWPGDAGEQRWEEAWLAIKRVWASKWNERAYLSTRKAKINHDLVCMAVLVQEIVQADYAFVIHTTNPSNDDASEIYAEVVKGLGETLVGAYPGRALSAVAKKSNVHAPKVVGFPSKRVGLFTPPSIIFRSDSNGEDLEGYAGAGLYDSVPMDANEEKFVDYSTDPLATDNQFQQRILSKIIEAGYLVEQVLGSAQDIEGCIKKEDLCIVQTRPQM</sequence>
<reference evidence="16 17" key="1">
    <citation type="journal article" date="2018" name="Cell">
        <title>The Chara Genome: Secondary Complexity and Implications for Plant Terrestrialization.</title>
        <authorList>
            <person name="Nishiyama T."/>
            <person name="Sakayama H."/>
            <person name="Vries J.D."/>
            <person name="Buschmann H."/>
            <person name="Saint-Marcoux D."/>
            <person name="Ullrich K.K."/>
            <person name="Haas F.B."/>
            <person name="Vanderstraeten L."/>
            <person name="Becker D."/>
            <person name="Lang D."/>
            <person name="Vosolsobe S."/>
            <person name="Rombauts S."/>
            <person name="Wilhelmsson P.K.I."/>
            <person name="Janitza P."/>
            <person name="Kern R."/>
            <person name="Heyl A."/>
            <person name="Rumpler F."/>
            <person name="Villalobos L.I.A.C."/>
            <person name="Clay J.M."/>
            <person name="Skokan R."/>
            <person name="Toyoda A."/>
            <person name="Suzuki Y."/>
            <person name="Kagoshima H."/>
            <person name="Schijlen E."/>
            <person name="Tajeshwar N."/>
            <person name="Catarino B."/>
            <person name="Hetherington A.J."/>
            <person name="Saltykova A."/>
            <person name="Bonnot C."/>
            <person name="Breuninger H."/>
            <person name="Symeonidi A."/>
            <person name="Radhakrishnan G.V."/>
            <person name="Van Nieuwerburgh F."/>
            <person name="Deforce D."/>
            <person name="Chang C."/>
            <person name="Karol K.G."/>
            <person name="Hedrich R."/>
            <person name="Ulvskov P."/>
            <person name="Glockner G."/>
            <person name="Delwiche C.F."/>
            <person name="Petrasek J."/>
            <person name="Van de Peer Y."/>
            <person name="Friml J."/>
            <person name="Beilby M."/>
            <person name="Dolan L."/>
            <person name="Kohara Y."/>
            <person name="Sugano S."/>
            <person name="Fujiyama A."/>
            <person name="Delaux P.-M."/>
            <person name="Quint M."/>
            <person name="TheiBen G."/>
            <person name="Hagemann M."/>
            <person name="Harholt J."/>
            <person name="Dunand C."/>
            <person name="Zachgo S."/>
            <person name="Langdale J."/>
            <person name="Maumus F."/>
            <person name="Straeten D.V.D."/>
            <person name="Gould S.B."/>
            <person name="Rensing S.A."/>
        </authorList>
    </citation>
    <scope>NUCLEOTIDE SEQUENCE [LARGE SCALE GENOMIC DNA]</scope>
    <source>
        <strain evidence="16 17">S276</strain>
    </source>
</reference>
<dbReference type="PANTHER" id="PTHR46999:SF1">
    <property type="entry name" value="ALPHA-GLUCAN WATER DIKINASE 1, CHLOROPLASTIC"/>
    <property type="match status" value="1"/>
</dbReference>
<feature type="domain" description="Pyruvate phosphate dikinase AMP/ATP-binding" evidence="12">
    <location>
        <begin position="1394"/>
        <end position="1470"/>
    </location>
</feature>
<evidence type="ECO:0000256" key="10">
    <source>
        <dbReference type="ARBA" id="ARBA00023277"/>
    </source>
</evidence>
<keyword evidence="6" id="KW-0547">Nucleotide-binding</keyword>
<dbReference type="Gramene" id="GBG63702">
    <property type="protein sequence ID" value="GBG63702"/>
    <property type="gene ID" value="CBR_g39013"/>
</dbReference>
<accession>A0A388K0X8</accession>
<dbReference type="STRING" id="69332.A0A388K0X8"/>
<comment type="subunit">
    <text evidence="3">Homodimer.</text>
</comment>
<evidence type="ECO:0000256" key="2">
    <source>
        <dbReference type="ARBA" id="ARBA00007837"/>
    </source>
</evidence>
<evidence type="ECO:0000256" key="7">
    <source>
        <dbReference type="ARBA" id="ARBA00022777"/>
    </source>
</evidence>
<dbReference type="Pfam" id="PF23166">
    <property type="entry name" value="Ig_N_CWD1"/>
    <property type="match status" value="2"/>
</dbReference>
<dbReference type="OrthoDB" id="6123450at2759"/>
<keyword evidence="17" id="KW-1185">Reference proteome</keyword>
<dbReference type="InterPro" id="IPR054481">
    <property type="entry name" value="GWD1_pHisD"/>
</dbReference>
<organism evidence="16 17">
    <name type="scientific">Chara braunii</name>
    <name type="common">Braun's stonewort</name>
    <dbReference type="NCBI Taxonomy" id="69332"/>
    <lineage>
        <taxon>Eukaryota</taxon>
        <taxon>Viridiplantae</taxon>
        <taxon>Streptophyta</taxon>
        <taxon>Charophyceae</taxon>
        <taxon>Charales</taxon>
        <taxon>Characeae</taxon>
        <taxon>Chara</taxon>
    </lineage>
</organism>
<dbReference type="GO" id="GO:0005524">
    <property type="term" value="F:ATP binding"/>
    <property type="evidence" value="ECO:0007669"/>
    <property type="project" value="UniProtKB-KW"/>
</dbReference>
<evidence type="ECO:0000256" key="8">
    <source>
        <dbReference type="ARBA" id="ARBA00022840"/>
    </source>
</evidence>
<feature type="compositionally biased region" description="Polar residues" evidence="11">
    <location>
        <begin position="21"/>
        <end position="42"/>
    </location>
</feature>
<evidence type="ECO:0000259" key="14">
    <source>
        <dbReference type="Pfam" id="PF23166"/>
    </source>
</evidence>
<proteinExistence type="inferred from homology"/>
<dbReference type="SUPFAM" id="SSF56059">
    <property type="entry name" value="Glutathione synthetase ATP-binding domain-like"/>
    <property type="match status" value="1"/>
</dbReference>